<protein>
    <recommendedName>
        <fullName evidence="3">Leucine-binding protein domain-containing protein</fullName>
    </recommendedName>
</protein>
<dbReference type="Pfam" id="PF13458">
    <property type="entry name" value="Peripla_BP_6"/>
    <property type="match status" value="1"/>
</dbReference>
<dbReference type="Gene3D" id="3.40.50.2300">
    <property type="match status" value="2"/>
</dbReference>
<evidence type="ECO:0000313" key="4">
    <source>
        <dbReference type="EMBL" id="ERJ61296.1"/>
    </source>
</evidence>
<evidence type="ECO:0000259" key="3">
    <source>
        <dbReference type="Pfam" id="PF13458"/>
    </source>
</evidence>
<gene>
    <name evidence="4" type="ORF">M472_21310</name>
</gene>
<dbReference type="AlphaFoldDB" id="U2HHR3"/>
<comment type="similarity">
    <text evidence="1">Belongs to the leucine-binding protein family.</text>
</comment>
<dbReference type="STRING" id="1346330.M472_21310"/>
<accession>U2HHR3</accession>
<dbReference type="SUPFAM" id="SSF53822">
    <property type="entry name" value="Periplasmic binding protein-like I"/>
    <property type="match status" value="1"/>
</dbReference>
<organism evidence="4 5">
    <name type="scientific">Sphingobacterium paucimobilis HER1398</name>
    <dbReference type="NCBI Taxonomy" id="1346330"/>
    <lineage>
        <taxon>Bacteria</taxon>
        <taxon>Pseudomonadati</taxon>
        <taxon>Bacteroidota</taxon>
        <taxon>Sphingobacteriia</taxon>
        <taxon>Sphingobacteriales</taxon>
        <taxon>Sphingobacteriaceae</taxon>
        <taxon>Sphingobacterium</taxon>
    </lineage>
</organism>
<dbReference type="InterPro" id="IPR028081">
    <property type="entry name" value="Leu-bd"/>
</dbReference>
<sequence>MLDKMYMKPTKIAVLLPSSTTHKQLGYDFYLAMQYAMEQKQIAVEWMSASIGFGVDEVDMLTKAEDLLLNRGADMLVAFAEYPKISHLFPLLEALNKELLMVNMGAKLPPDWNVHPLVFHFNLQESLLAFRSGKELIARGVQKAALAANYYEGGYSPCQQIIDSFVESGGDITYNFIPQSKGQFFSIAPLEAYLEQEESDVTVLANYSNPLARVFLDQWASKPVGKKHSLWASSACLMDALDVCPEHLSSSADVTGLLAWYKELDTEENRTFVTVYEGKLKRAASYVAALGWDTGLLLAAAMTNSTSDRNAALSGLLEDGLSDILCTRGKVLTDIAYHSFIAPAFRFSSTGGQFHFEMIPAESLRSEWQDLKDKTPHPNQNGWFNTYLCS</sequence>
<reference evidence="4 5" key="1">
    <citation type="journal article" date="2013" name="Genome Announc.">
        <title>The Draft Genome Sequence of Sphingomonas paucimobilis Strain HER1398 (Proteobacteria), Host to the Giant PAU Phage, Indicates That It Is a Member of the Genus Sphingobacterium (Bacteroidetes).</title>
        <authorList>
            <person name="White R.A.III."/>
            <person name="Suttle C.A."/>
        </authorList>
    </citation>
    <scope>NUCLEOTIDE SEQUENCE [LARGE SCALE GENOMIC DNA]</scope>
    <source>
        <strain evidence="4 5">HER1398</strain>
    </source>
</reference>
<evidence type="ECO:0000256" key="1">
    <source>
        <dbReference type="ARBA" id="ARBA00010062"/>
    </source>
</evidence>
<keyword evidence="2" id="KW-0732">Signal</keyword>
<keyword evidence="5" id="KW-1185">Reference proteome</keyword>
<evidence type="ECO:0000256" key="2">
    <source>
        <dbReference type="ARBA" id="ARBA00022729"/>
    </source>
</evidence>
<feature type="domain" description="Leucine-binding protein" evidence="3">
    <location>
        <begin position="56"/>
        <end position="343"/>
    </location>
</feature>
<dbReference type="EMBL" id="ATDL01000002">
    <property type="protein sequence ID" value="ERJ61296.1"/>
    <property type="molecule type" value="Genomic_DNA"/>
</dbReference>
<dbReference type="InterPro" id="IPR028082">
    <property type="entry name" value="Peripla_BP_I"/>
</dbReference>
<comment type="caution">
    <text evidence="4">The sequence shown here is derived from an EMBL/GenBank/DDBJ whole genome shotgun (WGS) entry which is preliminary data.</text>
</comment>
<dbReference type="PATRIC" id="fig|1346330.5.peg.226"/>
<dbReference type="eggNOG" id="COG0683">
    <property type="taxonomic scope" value="Bacteria"/>
</dbReference>
<name>U2HHR3_9SPHI</name>
<evidence type="ECO:0000313" key="5">
    <source>
        <dbReference type="Proteomes" id="UP000016584"/>
    </source>
</evidence>
<proteinExistence type="inferred from homology"/>
<dbReference type="Proteomes" id="UP000016584">
    <property type="component" value="Unassembled WGS sequence"/>
</dbReference>